<dbReference type="STRING" id="2282107.A0A286UFL4"/>
<organism evidence="2 3">
    <name type="scientific">Pyrrhoderma noxium</name>
    <dbReference type="NCBI Taxonomy" id="2282107"/>
    <lineage>
        <taxon>Eukaryota</taxon>
        <taxon>Fungi</taxon>
        <taxon>Dikarya</taxon>
        <taxon>Basidiomycota</taxon>
        <taxon>Agaricomycotina</taxon>
        <taxon>Agaricomycetes</taxon>
        <taxon>Hymenochaetales</taxon>
        <taxon>Hymenochaetaceae</taxon>
        <taxon>Pyrrhoderma</taxon>
    </lineage>
</organism>
<name>A0A286UFL4_9AGAM</name>
<proteinExistence type="predicted"/>
<dbReference type="GO" id="GO:0003843">
    <property type="term" value="F:1,3-beta-D-glucan synthase activity"/>
    <property type="evidence" value="ECO:0007669"/>
    <property type="project" value="InterPro"/>
</dbReference>
<dbReference type="Proteomes" id="UP000217199">
    <property type="component" value="Unassembled WGS sequence"/>
</dbReference>
<comment type="caution">
    <text evidence="2">The sequence shown here is derived from an EMBL/GenBank/DDBJ whole genome shotgun (WGS) entry which is preliminary data.</text>
</comment>
<evidence type="ECO:0000313" key="2">
    <source>
        <dbReference type="EMBL" id="PAV18329.1"/>
    </source>
</evidence>
<dbReference type="PANTHER" id="PTHR12741">
    <property type="entry name" value="LYST-INTERACTING PROTEIN LIP5 DOPAMINE RESPONSIVE PROTEIN DRG-1"/>
    <property type="match status" value="1"/>
</dbReference>
<sequence length="154" mass="17886">MQLHPVEWDSFVKDTKILAEESNMFNGQNPFGGSDEKSGSAKTADDLPFYCIGFKSSAPEFTLRTRIWASLRAQTLYRTVSGMMNYANAIKLLYRVENPEVVQLFGGNTDKLKRELERMARRKFNFVFSMQRYSKFNPVERENSEFLLRVYPNS</sequence>
<protein>
    <submittedName>
        <fullName evidence="2">1,3-beta-glucan synthase</fullName>
    </submittedName>
</protein>
<dbReference type="GO" id="GO:0051278">
    <property type="term" value="P:fungal-type cell wall polysaccharide biosynthetic process"/>
    <property type="evidence" value="ECO:0007669"/>
    <property type="project" value="TreeGrafter"/>
</dbReference>
<dbReference type="Pfam" id="PF02364">
    <property type="entry name" value="Glucan_synthase"/>
    <property type="match status" value="1"/>
</dbReference>
<dbReference type="GO" id="GO:0000148">
    <property type="term" value="C:1,3-beta-D-glucan synthase complex"/>
    <property type="evidence" value="ECO:0007669"/>
    <property type="project" value="InterPro"/>
</dbReference>
<dbReference type="GO" id="GO:0005886">
    <property type="term" value="C:plasma membrane"/>
    <property type="evidence" value="ECO:0007669"/>
    <property type="project" value="TreeGrafter"/>
</dbReference>
<evidence type="ECO:0000313" key="3">
    <source>
        <dbReference type="Proteomes" id="UP000217199"/>
    </source>
</evidence>
<feature type="domain" description="Glycosyl transferase 48" evidence="1">
    <location>
        <begin position="2"/>
        <end position="153"/>
    </location>
</feature>
<dbReference type="EMBL" id="NBII01000006">
    <property type="protein sequence ID" value="PAV18329.1"/>
    <property type="molecule type" value="Genomic_DNA"/>
</dbReference>
<dbReference type="AlphaFoldDB" id="A0A286UFL4"/>
<gene>
    <name evidence="2" type="ORF">PNOK_0681500</name>
</gene>
<dbReference type="InParanoid" id="A0A286UFL4"/>
<dbReference type="GO" id="GO:0006075">
    <property type="term" value="P:(1-&gt;3)-beta-D-glucan biosynthetic process"/>
    <property type="evidence" value="ECO:0007669"/>
    <property type="project" value="InterPro"/>
</dbReference>
<evidence type="ECO:0000259" key="1">
    <source>
        <dbReference type="Pfam" id="PF02364"/>
    </source>
</evidence>
<accession>A0A286UFL4</accession>
<dbReference type="InterPro" id="IPR003440">
    <property type="entry name" value="Glyco_trans_48_dom"/>
</dbReference>
<dbReference type="PANTHER" id="PTHR12741:SF48">
    <property type="entry name" value="1,3-BETA-GLUCAN SYNTHASE COMPONENT FKS1-RELATED"/>
    <property type="match status" value="1"/>
</dbReference>
<reference evidence="2 3" key="1">
    <citation type="journal article" date="2017" name="Mol. Ecol.">
        <title>Comparative and population genomic landscape of Phellinus noxius: A hypervariable fungus causing root rot in trees.</title>
        <authorList>
            <person name="Chung C.L."/>
            <person name="Lee T.J."/>
            <person name="Akiba M."/>
            <person name="Lee H.H."/>
            <person name="Kuo T.H."/>
            <person name="Liu D."/>
            <person name="Ke H.M."/>
            <person name="Yokoi T."/>
            <person name="Roa M.B."/>
            <person name="Lu M.J."/>
            <person name="Chang Y.Y."/>
            <person name="Ann P.J."/>
            <person name="Tsai J.N."/>
            <person name="Chen C.Y."/>
            <person name="Tzean S.S."/>
            <person name="Ota Y."/>
            <person name="Hattori T."/>
            <person name="Sahashi N."/>
            <person name="Liou R.F."/>
            <person name="Kikuchi T."/>
            <person name="Tsai I.J."/>
        </authorList>
    </citation>
    <scope>NUCLEOTIDE SEQUENCE [LARGE SCALE GENOMIC DNA]</scope>
    <source>
        <strain evidence="2 3">FFPRI411160</strain>
    </source>
</reference>
<dbReference type="OrthoDB" id="1880850at2759"/>
<keyword evidence="3" id="KW-1185">Reference proteome</keyword>